<comment type="caution">
    <text evidence="3">The sequence shown here is derived from an EMBL/GenBank/DDBJ whole genome shotgun (WGS) entry which is preliminary data.</text>
</comment>
<feature type="domain" description="Leucine-binding protein" evidence="2">
    <location>
        <begin position="1"/>
        <end position="59"/>
    </location>
</feature>
<dbReference type="InterPro" id="IPR028082">
    <property type="entry name" value="Peripla_BP_I"/>
</dbReference>
<gene>
    <name evidence="3" type="ORF">LCGC14_1708270</name>
</gene>
<dbReference type="AlphaFoldDB" id="A0A0F9JWE7"/>
<dbReference type="InterPro" id="IPR028081">
    <property type="entry name" value="Leu-bd"/>
</dbReference>
<keyword evidence="1" id="KW-0732">Signal</keyword>
<sequence length="62" mass="6871">HGRKIITQYYDDGYKPQNAVANTKRLVEQDKVFAILSSQGTGAVMVTVKYVLRNGGVFLIPT</sequence>
<reference evidence="3" key="1">
    <citation type="journal article" date="2015" name="Nature">
        <title>Complex archaea that bridge the gap between prokaryotes and eukaryotes.</title>
        <authorList>
            <person name="Spang A."/>
            <person name="Saw J.H."/>
            <person name="Jorgensen S.L."/>
            <person name="Zaremba-Niedzwiedzka K."/>
            <person name="Martijn J."/>
            <person name="Lind A.E."/>
            <person name="van Eijk R."/>
            <person name="Schleper C."/>
            <person name="Guy L."/>
            <person name="Ettema T.J."/>
        </authorList>
    </citation>
    <scope>NUCLEOTIDE SEQUENCE</scope>
</reference>
<evidence type="ECO:0000313" key="3">
    <source>
        <dbReference type="EMBL" id="KKM14223.1"/>
    </source>
</evidence>
<protein>
    <recommendedName>
        <fullName evidence="2">Leucine-binding protein domain-containing protein</fullName>
    </recommendedName>
</protein>
<evidence type="ECO:0000256" key="1">
    <source>
        <dbReference type="ARBA" id="ARBA00022729"/>
    </source>
</evidence>
<proteinExistence type="predicted"/>
<feature type="non-terminal residue" evidence="3">
    <location>
        <position position="1"/>
    </location>
</feature>
<accession>A0A0F9JWE7</accession>
<name>A0A0F9JWE7_9ZZZZ</name>
<dbReference type="PANTHER" id="PTHR47235">
    <property type="entry name" value="BLR6548 PROTEIN"/>
    <property type="match status" value="1"/>
</dbReference>
<dbReference type="Pfam" id="PF13458">
    <property type="entry name" value="Peripla_BP_6"/>
    <property type="match status" value="1"/>
</dbReference>
<dbReference type="SUPFAM" id="SSF53822">
    <property type="entry name" value="Periplasmic binding protein-like I"/>
    <property type="match status" value="1"/>
</dbReference>
<dbReference type="Gene3D" id="3.40.50.2300">
    <property type="match status" value="1"/>
</dbReference>
<organism evidence="3">
    <name type="scientific">marine sediment metagenome</name>
    <dbReference type="NCBI Taxonomy" id="412755"/>
    <lineage>
        <taxon>unclassified sequences</taxon>
        <taxon>metagenomes</taxon>
        <taxon>ecological metagenomes</taxon>
    </lineage>
</organism>
<dbReference type="EMBL" id="LAZR01015200">
    <property type="protein sequence ID" value="KKM14223.1"/>
    <property type="molecule type" value="Genomic_DNA"/>
</dbReference>
<dbReference type="PANTHER" id="PTHR47235:SF1">
    <property type="entry name" value="BLR6548 PROTEIN"/>
    <property type="match status" value="1"/>
</dbReference>
<evidence type="ECO:0000259" key="2">
    <source>
        <dbReference type="Pfam" id="PF13458"/>
    </source>
</evidence>